<dbReference type="Proteomes" id="UP000260644">
    <property type="component" value="Unassembled WGS sequence"/>
</dbReference>
<dbReference type="Gene3D" id="3.75.10.10">
    <property type="entry name" value="L-arginine/glycine Amidinotransferase, Chain A"/>
    <property type="match status" value="1"/>
</dbReference>
<proteinExistence type="inferred from homology"/>
<dbReference type="Pfam" id="PF02274">
    <property type="entry name" value="ADI"/>
    <property type="match status" value="1"/>
</dbReference>
<evidence type="ECO:0000313" key="4">
    <source>
        <dbReference type="Proteomes" id="UP000260644"/>
    </source>
</evidence>
<accession>A0A3E1Y475</accession>
<keyword evidence="2 3" id="KW-0808">Transferase</keyword>
<comment type="caution">
    <text evidence="3">The sequence shown here is derived from an EMBL/GenBank/DDBJ whole genome shotgun (WGS) entry which is preliminary data.</text>
</comment>
<dbReference type="OrthoDB" id="9807502at2"/>
<name>A0A3E1Y475_9BACT</name>
<dbReference type="AlphaFoldDB" id="A0A3E1Y475"/>
<keyword evidence="4" id="KW-1185">Reference proteome</keyword>
<dbReference type="RefSeq" id="WP_116978139.1">
    <property type="nucleotide sequence ID" value="NZ_QPMM01000013.1"/>
</dbReference>
<dbReference type="GO" id="GO:0015067">
    <property type="term" value="F:amidinotransferase activity"/>
    <property type="evidence" value="ECO:0007669"/>
    <property type="project" value="InterPro"/>
</dbReference>
<evidence type="ECO:0000313" key="3">
    <source>
        <dbReference type="EMBL" id="RFS19485.1"/>
    </source>
</evidence>
<organism evidence="3 4">
    <name type="scientific">Chitinophaga silvatica</name>
    <dbReference type="NCBI Taxonomy" id="2282649"/>
    <lineage>
        <taxon>Bacteria</taxon>
        <taxon>Pseudomonadati</taxon>
        <taxon>Bacteroidota</taxon>
        <taxon>Chitinophagia</taxon>
        <taxon>Chitinophagales</taxon>
        <taxon>Chitinophagaceae</taxon>
        <taxon>Chitinophaga</taxon>
    </lineage>
</organism>
<comment type="similarity">
    <text evidence="1">Belongs to the amidinotransferase family.</text>
</comment>
<dbReference type="InterPro" id="IPR033195">
    <property type="entry name" value="AmidinoTrfase"/>
</dbReference>
<dbReference type="SUPFAM" id="SSF55909">
    <property type="entry name" value="Pentein"/>
    <property type="match status" value="1"/>
</dbReference>
<sequence>MIYVQNEFATLKRVVLAESEFGFPLEPRLEDLRFLKESAIQETLEHKGQDYKDAFPASQKQWEQEKIALIKVLMKYGVEVLRPRKLTLAEKQAAGNFGYSNFFARDPFFTIGNCVIEGSMRFLHRRNEIFPIREIINTIVYPEDCIYVSAPRAEITAVNDPTLGVGPFIEGGDVLVLNKQVFVGNSGLASNKLGIEWLSKFLRSYGYKVEMARLHPDILHLDCALGMIRDGLMIVCEDAFLDGIPDSLQSWKRINVSLEEATILATNGLPVSAEVYITDPAFSRIGEQIAAYGIHVEYVDYSVSRNFGGSFRCTTQPLLRMD</sequence>
<gene>
    <name evidence="3" type="ORF">DVR12_22895</name>
</gene>
<protein>
    <submittedName>
        <fullName evidence="3">Amidinotransferase</fullName>
    </submittedName>
</protein>
<dbReference type="PANTHER" id="PTHR10488:SF1">
    <property type="entry name" value="GLYCINE AMIDINOTRANSFERASE, MITOCHONDRIAL"/>
    <property type="match status" value="1"/>
</dbReference>
<reference evidence="3 4" key="1">
    <citation type="submission" date="2018-07" db="EMBL/GenBank/DDBJ databases">
        <title>Chitinophaga K2CV101002-2 sp. nov., isolated from a monsoon evergreen broad-leaved forest soil.</title>
        <authorList>
            <person name="Lv Y."/>
        </authorList>
    </citation>
    <scope>NUCLEOTIDE SEQUENCE [LARGE SCALE GENOMIC DNA]</scope>
    <source>
        <strain evidence="3 4">GDMCC 1.1288</strain>
    </source>
</reference>
<evidence type="ECO:0000256" key="2">
    <source>
        <dbReference type="ARBA" id="ARBA00022679"/>
    </source>
</evidence>
<evidence type="ECO:0000256" key="1">
    <source>
        <dbReference type="ARBA" id="ARBA00006943"/>
    </source>
</evidence>
<dbReference type="PANTHER" id="PTHR10488">
    <property type="entry name" value="GLYCINE AMIDINOTRANSFERASE, MITOCHONDRIAL"/>
    <property type="match status" value="1"/>
</dbReference>
<dbReference type="EMBL" id="QPMM01000013">
    <property type="protein sequence ID" value="RFS19485.1"/>
    <property type="molecule type" value="Genomic_DNA"/>
</dbReference>